<dbReference type="SUPFAM" id="SSF51445">
    <property type="entry name" value="(Trans)glycosidases"/>
    <property type="match status" value="1"/>
</dbReference>
<evidence type="ECO:0000256" key="2">
    <source>
        <dbReference type="ARBA" id="ARBA00004589"/>
    </source>
</evidence>
<keyword evidence="13" id="KW-0812">Transmembrane</keyword>
<dbReference type="EC" id="2.4.1.-" evidence="11"/>
<dbReference type="Gene3D" id="3.20.20.80">
    <property type="entry name" value="Glycosidases"/>
    <property type="match status" value="1"/>
</dbReference>
<keyword evidence="6 11" id="KW-0472">Membrane</keyword>
<reference evidence="15 16" key="3">
    <citation type="journal article" date="2015" name="Genome Announc.">
        <title>Draft Genome Sequence of the Archiascomycetous Yeast Saitoella complicata.</title>
        <authorList>
            <person name="Yamauchi K."/>
            <person name="Kondo S."/>
            <person name="Hamamoto M."/>
            <person name="Takahashi Y."/>
            <person name="Ogura Y."/>
            <person name="Hayashi T."/>
            <person name="Nishida H."/>
        </authorList>
    </citation>
    <scope>NUCLEOTIDE SEQUENCE [LARGE SCALE GENOMIC DNA]</scope>
    <source>
        <strain evidence="15 16">NRRL Y-17804</strain>
    </source>
</reference>
<evidence type="ECO:0000313" key="15">
    <source>
        <dbReference type="EMBL" id="GAO46579.1"/>
    </source>
</evidence>
<proteinExistence type="inferred from homology"/>
<dbReference type="GO" id="GO:0031505">
    <property type="term" value="P:fungal-type cell wall organization"/>
    <property type="evidence" value="ECO:0007669"/>
    <property type="project" value="TreeGrafter"/>
</dbReference>
<dbReference type="InterPro" id="IPR017853">
    <property type="entry name" value="GH"/>
</dbReference>
<keyword evidence="5" id="KW-0732">Signal</keyword>
<evidence type="ECO:0000256" key="10">
    <source>
        <dbReference type="ARBA" id="ARBA00057368"/>
    </source>
</evidence>
<dbReference type="GO" id="GO:0071970">
    <property type="term" value="P:fungal-type cell wall (1-&gt;3)-beta-D-glucan biosynthetic process"/>
    <property type="evidence" value="ECO:0007669"/>
    <property type="project" value="UniProtKB-ARBA"/>
</dbReference>
<dbReference type="GO" id="GO:0098552">
    <property type="term" value="C:side of membrane"/>
    <property type="evidence" value="ECO:0007669"/>
    <property type="project" value="UniProtKB-KW"/>
</dbReference>
<evidence type="ECO:0000256" key="12">
    <source>
        <dbReference type="SAM" id="MobiDB-lite"/>
    </source>
</evidence>
<comment type="subcellular location">
    <subcellularLocation>
        <location evidence="1">Cell envelope</location>
    </subcellularLocation>
    <subcellularLocation>
        <location evidence="11">Cell membrane</location>
        <topology evidence="11">Lipid-anchor</topology>
        <topology evidence="11">GPI-anchor</topology>
    </subcellularLocation>
    <subcellularLocation>
        <location evidence="2">Membrane</location>
        <topology evidence="2">Lipid-anchor</topology>
        <topology evidence="2">GPI-anchor</topology>
    </subcellularLocation>
</comment>
<evidence type="ECO:0000256" key="4">
    <source>
        <dbReference type="ARBA" id="ARBA00022622"/>
    </source>
</evidence>
<evidence type="ECO:0000313" key="16">
    <source>
        <dbReference type="Proteomes" id="UP000033140"/>
    </source>
</evidence>
<name>A0A0E9N9S7_SAICN</name>
<evidence type="ECO:0000256" key="11">
    <source>
        <dbReference type="RuleBase" id="RU361209"/>
    </source>
</evidence>
<keyword evidence="9 11" id="KW-0449">Lipoprotein</keyword>
<dbReference type="Pfam" id="PF07983">
    <property type="entry name" value="X8"/>
    <property type="match status" value="1"/>
</dbReference>
<evidence type="ECO:0000256" key="7">
    <source>
        <dbReference type="ARBA" id="ARBA00023157"/>
    </source>
</evidence>
<dbReference type="OMA" id="DDSIDFW"/>
<reference evidence="15 16" key="2">
    <citation type="journal article" date="2014" name="J. Gen. Appl. Microbiol.">
        <title>The early diverging ascomycetous budding yeast Saitoella complicata has three histone deacetylases belonging to the Clr6, Hos2, and Rpd3 lineages.</title>
        <authorList>
            <person name="Nishida H."/>
            <person name="Matsumoto T."/>
            <person name="Kondo S."/>
            <person name="Hamamoto M."/>
            <person name="Yoshikawa H."/>
        </authorList>
    </citation>
    <scope>NUCLEOTIDE SEQUENCE [LARGE SCALE GENOMIC DNA]</scope>
    <source>
        <strain evidence="15 16">NRRL Y-17804</strain>
    </source>
</reference>
<evidence type="ECO:0000256" key="3">
    <source>
        <dbReference type="ARBA" id="ARBA00007528"/>
    </source>
</evidence>
<dbReference type="GO" id="GO:0042124">
    <property type="term" value="F:1,3-beta-glucanosyltransferase activity"/>
    <property type="evidence" value="ECO:0007669"/>
    <property type="project" value="TreeGrafter"/>
</dbReference>
<evidence type="ECO:0000256" key="9">
    <source>
        <dbReference type="ARBA" id="ARBA00023288"/>
    </source>
</evidence>
<evidence type="ECO:0000256" key="13">
    <source>
        <dbReference type="SAM" id="Phobius"/>
    </source>
</evidence>
<comment type="function">
    <text evidence="10 11">Splits internally a 1,3-beta-glucan molecule and transfers the newly generated reducing end (the donor) to the non-reducing end of another 1,3-beta-glucan molecule (the acceptor) forming a 1,3-beta linkage, resulting in the elongation of 1,3-beta-glucan chains in the cell wall.</text>
</comment>
<dbReference type="Pfam" id="PF03198">
    <property type="entry name" value="Glyco_hydro_72"/>
    <property type="match status" value="1"/>
</dbReference>
<dbReference type="InterPro" id="IPR012946">
    <property type="entry name" value="X8"/>
</dbReference>
<evidence type="ECO:0000259" key="14">
    <source>
        <dbReference type="SMART" id="SM00768"/>
    </source>
</evidence>
<gene>
    <name evidence="15" type="ORF">G7K_0808-t1</name>
</gene>
<feature type="domain" description="X8" evidence="14">
    <location>
        <begin position="491"/>
        <end position="580"/>
    </location>
</feature>
<evidence type="ECO:0000256" key="8">
    <source>
        <dbReference type="ARBA" id="ARBA00023180"/>
    </source>
</evidence>
<keyword evidence="16" id="KW-1185">Reference proteome</keyword>
<dbReference type="InterPro" id="IPR004886">
    <property type="entry name" value="Glucanosyltransferase"/>
</dbReference>
<dbReference type="SMART" id="SM00768">
    <property type="entry name" value="X8"/>
    <property type="match status" value="1"/>
</dbReference>
<feature type="compositionally biased region" description="Low complexity" evidence="12">
    <location>
        <begin position="596"/>
        <end position="622"/>
    </location>
</feature>
<keyword evidence="4 11" id="KW-0336">GPI-anchor</keyword>
<organism evidence="15 16">
    <name type="scientific">Saitoella complicata (strain BCRC 22490 / CBS 7301 / JCM 7358 / NBRC 10748 / NRRL Y-17804)</name>
    <dbReference type="NCBI Taxonomy" id="698492"/>
    <lineage>
        <taxon>Eukaryota</taxon>
        <taxon>Fungi</taxon>
        <taxon>Dikarya</taxon>
        <taxon>Ascomycota</taxon>
        <taxon>Taphrinomycotina</taxon>
        <taxon>Taphrinomycotina incertae sedis</taxon>
        <taxon>Saitoella</taxon>
    </lineage>
</organism>
<sequence length="653" mass="69232">MQYYYRRRPTYEDIMDLECGNCQVRISPVSLISAATAGLATLVCSARSWISVRWKPLLEMRVAVELLELRAGVRTLFEADSQQHPLLHYAISAYHLHRPTELLVSIHPTPGRNRTMKFSLLAAAAAFTSVVSAATSLPAIEILGNKFFYSNNGSQFYVRGVAYQNDVSNTTSADETFVDPLADTTACQRDVKLMEPLGINSIRVYAINTSLDHTGCIEAFADAGIYIFSDLSEPSESIDRDSPAWNTELYDRYTSVVDALANYTNVAGFFAGNEVTNNASNTDASAFVKAAVRDVKSYMTSKGYRSVPVGYSTNDDSDTRIPMAEYFNCGDNSTSVDFYGVNIYEWCGDSSYTESGYSERTAEFANFSVPLFMSEFGCNTVTPRPFTEVQAIYGSNMTGVWSGGIVYQWFQTENDYGLVSIGSDGAATTLTDYNNLKTQLAKVSPTTVMSSTYTPTNTAASCPTTTDWEAAASPLPPTPNALLCECMVSSLSCGASSGINDTSIADLFGYICGLGDYCGGITANGTSGSYGAYSMCTSEQQLSFVMNAYYQAQGSSAQACDFGGLAATTSSASATGTCSALLKEAGTAGTGTVTDSPASATSSGSSSKSTSGSSAEASGSTSSGAARVKRLGEWKVVVGGLAGVLGGVAVALI</sequence>
<dbReference type="GO" id="GO:0005886">
    <property type="term" value="C:plasma membrane"/>
    <property type="evidence" value="ECO:0007669"/>
    <property type="project" value="UniProtKB-SubCell"/>
</dbReference>
<protein>
    <recommendedName>
        <fullName evidence="11">1,3-beta-glucanosyltransferase</fullName>
        <ecNumber evidence="11">2.4.1.-</ecNumber>
    </recommendedName>
</protein>
<dbReference type="Proteomes" id="UP000033140">
    <property type="component" value="Unassembled WGS sequence"/>
</dbReference>
<comment type="similarity">
    <text evidence="3 11">Belongs to the glycosyl hydrolase 72 family.</text>
</comment>
<dbReference type="GO" id="GO:0043188">
    <property type="term" value="C:cell septum edging"/>
    <property type="evidence" value="ECO:0007669"/>
    <property type="project" value="UniProtKB-ARBA"/>
</dbReference>
<dbReference type="PANTHER" id="PTHR31468">
    <property type="entry name" value="1,3-BETA-GLUCANOSYLTRANSFERASE GAS1"/>
    <property type="match status" value="1"/>
</dbReference>
<evidence type="ECO:0000256" key="6">
    <source>
        <dbReference type="ARBA" id="ARBA00023136"/>
    </source>
</evidence>
<feature type="region of interest" description="Disordered" evidence="12">
    <location>
        <begin position="590"/>
        <end position="622"/>
    </location>
</feature>
<reference evidence="15 16" key="1">
    <citation type="journal article" date="2011" name="J. Gen. Appl. Microbiol.">
        <title>Draft genome sequencing of the enigmatic yeast Saitoella complicata.</title>
        <authorList>
            <person name="Nishida H."/>
            <person name="Hamamoto M."/>
            <person name="Sugiyama J."/>
        </authorList>
    </citation>
    <scope>NUCLEOTIDE SEQUENCE [LARGE SCALE GENOMIC DNA]</scope>
    <source>
        <strain evidence="15 16">NRRL Y-17804</strain>
    </source>
</reference>
<dbReference type="EMBL" id="BACD03000004">
    <property type="protein sequence ID" value="GAO46579.1"/>
    <property type="molecule type" value="Genomic_DNA"/>
</dbReference>
<keyword evidence="8" id="KW-0325">Glycoprotein</keyword>
<dbReference type="Gene3D" id="1.20.58.1040">
    <property type="match status" value="1"/>
</dbReference>
<evidence type="ECO:0000256" key="1">
    <source>
        <dbReference type="ARBA" id="ARBA00004196"/>
    </source>
</evidence>
<accession>A0A0E9N9S7</accession>
<keyword evidence="7" id="KW-1015">Disulfide bond</keyword>
<comment type="caution">
    <text evidence="15">The sequence shown here is derived from an EMBL/GenBank/DDBJ whole genome shotgun (WGS) entry which is preliminary data.</text>
</comment>
<dbReference type="PANTHER" id="PTHR31468:SF2">
    <property type="entry name" value="1,3-BETA-GLUCANOSYLTRANSFERASE GAS1"/>
    <property type="match status" value="1"/>
</dbReference>
<keyword evidence="13" id="KW-1133">Transmembrane helix</keyword>
<keyword evidence="11" id="KW-0808">Transferase</keyword>
<dbReference type="STRING" id="698492.A0A0E9N9S7"/>
<feature type="transmembrane region" description="Helical" evidence="13">
    <location>
        <begin position="118"/>
        <end position="140"/>
    </location>
</feature>
<dbReference type="GO" id="GO:0000936">
    <property type="term" value="C:primary cell septum"/>
    <property type="evidence" value="ECO:0007669"/>
    <property type="project" value="UniProtKB-ARBA"/>
</dbReference>
<dbReference type="FunFam" id="3.20.20.80:FF:000038">
    <property type="entry name" value="1,3-beta-glucanosyltransferase"/>
    <property type="match status" value="1"/>
</dbReference>
<dbReference type="AlphaFoldDB" id="A0A0E9N9S7"/>
<evidence type="ECO:0000256" key="5">
    <source>
        <dbReference type="ARBA" id="ARBA00022729"/>
    </source>
</evidence>